<dbReference type="PANTHER" id="PTHR32552:SF81">
    <property type="entry name" value="TONB-DEPENDENT OUTER MEMBRANE RECEPTOR"/>
    <property type="match status" value="1"/>
</dbReference>
<evidence type="ECO:0000256" key="9">
    <source>
        <dbReference type="ARBA" id="ARBA00023077"/>
    </source>
</evidence>
<keyword evidence="19" id="KW-1185">Reference proteome</keyword>
<organism evidence="18 19">
    <name type="scientific">Novosphingobium tardum</name>
    <dbReference type="NCBI Taxonomy" id="1538021"/>
    <lineage>
        <taxon>Bacteria</taxon>
        <taxon>Pseudomonadati</taxon>
        <taxon>Pseudomonadota</taxon>
        <taxon>Alphaproteobacteria</taxon>
        <taxon>Sphingomonadales</taxon>
        <taxon>Sphingomonadaceae</taxon>
        <taxon>Novosphingobium</taxon>
    </lineage>
</organism>
<dbReference type="PROSITE" id="PS01156">
    <property type="entry name" value="TONB_DEPENDENT_REC_2"/>
    <property type="match status" value="1"/>
</dbReference>
<dbReference type="Proteomes" id="UP001595828">
    <property type="component" value="Unassembled WGS sequence"/>
</dbReference>
<evidence type="ECO:0000256" key="12">
    <source>
        <dbReference type="PROSITE-ProRule" id="PRU01360"/>
    </source>
</evidence>
<dbReference type="InterPro" id="IPR036942">
    <property type="entry name" value="Beta-barrel_TonB_sf"/>
</dbReference>
<name>A0ABV8RSR9_9SPHN</name>
<evidence type="ECO:0000256" key="6">
    <source>
        <dbReference type="ARBA" id="ARBA00022729"/>
    </source>
</evidence>
<evidence type="ECO:0000256" key="15">
    <source>
        <dbReference type="SAM" id="SignalP"/>
    </source>
</evidence>
<feature type="short sequence motif" description="TonB C-terminal box" evidence="13">
    <location>
        <begin position="738"/>
        <end position="755"/>
    </location>
</feature>
<keyword evidence="9 14" id="KW-0798">TonB box</keyword>
<keyword evidence="10 12" id="KW-0472">Membrane</keyword>
<keyword evidence="6 15" id="KW-0732">Signal</keyword>
<dbReference type="RefSeq" id="WP_379539413.1">
    <property type="nucleotide sequence ID" value="NZ_JBHSDR010000006.1"/>
</dbReference>
<keyword evidence="4" id="KW-0410">Iron transport</keyword>
<evidence type="ECO:0000256" key="14">
    <source>
        <dbReference type="RuleBase" id="RU003357"/>
    </source>
</evidence>
<evidence type="ECO:0000256" key="2">
    <source>
        <dbReference type="ARBA" id="ARBA00022448"/>
    </source>
</evidence>
<dbReference type="SUPFAM" id="SSF56935">
    <property type="entry name" value="Porins"/>
    <property type="match status" value="1"/>
</dbReference>
<protein>
    <submittedName>
        <fullName evidence="18">TonB-dependent receptor</fullName>
    </submittedName>
</protein>
<evidence type="ECO:0000313" key="19">
    <source>
        <dbReference type="Proteomes" id="UP001595828"/>
    </source>
</evidence>
<dbReference type="InterPro" id="IPR000531">
    <property type="entry name" value="Beta-barrel_TonB"/>
</dbReference>
<reference evidence="19" key="1">
    <citation type="journal article" date="2019" name="Int. J. Syst. Evol. Microbiol.">
        <title>The Global Catalogue of Microorganisms (GCM) 10K type strain sequencing project: providing services to taxonomists for standard genome sequencing and annotation.</title>
        <authorList>
            <consortium name="The Broad Institute Genomics Platform"/>
            <consortium name="The Broad Institute Genome Sequencing Center for Infectious Disease"/>
            <person name="Wu L."/>
            <person name="Ma J."/>
        </authorList>
    </citation>
    <scope>NUCLEOTIDE SEQUENCE [LARGE SCALE GENOMIC DNA]</scope>
    <source>
        <strain evidence="19">CGMCC 1.12989</strain>
    </source>
</reference>
<evidence type="ECO:0000256" key="1">
    <source>
        <dbReference type="ARBA" id="ARBA00004571"/>
    </source>
</evidence>
<dbReference type="Pfam" id="PF07715">
    <property type="entry name" value="Plug"/>
    <property type="match status" value="1"/>
</dbReference>
<keyword evidence="18" id="KW-0675">Receptor</keyword>
<dbReference type="Gene3D" id="2.40.170.20">
    <property type="entry name" value="TonB-dependent receptor, beta-barrel domain"/>
    <property type="match status" value="1"/>
</dbReference>
<evidence type="ECO:0000256" key="8">
    <source>
        <dbReference type="ARBA" id="ARBA00023065"/>
    </source>
</evidence>
<keyword evidence="8" id="KW-0406">Ion transport</keyword>
<dbReference type="InterPro" id="IPR010917">
    <property type="entry name" value="TonB_rcpt_CS"/>
</dbReference>
<comment type="similarity">
    <text evidence="12 14">Belongs to the TonB-dependent receptor family.</text>
</comment>
<feature type="domain" description="TonB-dependent receptor plug" evidence="17">
    <location>
        <begin position="67"/>
        <end position="173"/>
    </location>
</feature>
<keyword evidence="7" id="KW-0408">Iron</keyword>
<evidence type="ECO:0000256" key="11">
    <source>
        <dbReference type="ARBA" id="ARBA00023237"/>
    </source>
</evidence>
<evidence type="ECO:0000256" key="13">
    <source>
        <dbReference type="PROSITE-ProRule" id="PRU10144"/>
    </source>
</evidence>
<evidence type="ECO:0000256" key="3">
    <source>
        <dbReference type="ARBA" id="ARBA00022452"/>
    </source>
</evidence>
<evidence type="ECO:0000259" key="16">
    <source>
        <dbReference type="Pfam" id="PF00593"/>
    </source>
</evidence>
<dbReference type="InterPro" id="IPR039426">
    <property type="entry name" value="TonB-dep_rcpt-like"/>
</dbReference>
<dbReference type="InterPro" id="IPR012910">
    <property type="entry name" value="Plug_dom"/>
</dbReference>
<feature type="signal peptide" evidence="15">
    <location>
        <begin position="1"/>
        <end position="24"/>
    </location>
</feature>
<dbReference type="PANTHER" id="PTHR32552">
    <property type="entry name" value="FERRICHROME IRON RECEPTOR-RELATED"/>
    <property type="match status" value="1"/>
</dbReference>
<dbReference type="EMBL" id="JBHSDR010000006">
    <property type="protein sequence ID" value="MFC4295957.1"/>
    <property type="molecule type" value="Genomic_DNA"/>
</dbReference>
<feature type="chain" id="PRO_5047106712" evidence="15">
    <location>
        <begin position="25"/>
        <end position="755"/>
    </location>
</feature>
<sequence>MLLRTSSRAAILMLCFASSHAALAQATSGTPSAPSDSVTATDTVEETPATAGYGDIVVTAQRRSERLRDVPISITAVTGDALAQAGVANVRELGNLVPGLTFTTQGTFAQPTIRGVQSSISVTGSENPISIYIDGFYQPNQVANIFDLPDVSRVEVLKGPQGTLFGRNATGGAITIYTRDPSFVPTGDIVVSDGVFSGGGSHRSNEFTAKAFLSAPLVEDVLAVSVSGYYDKIDGYLVDDRTGRGTGEVESYAVRGKLLFKPAPGLRFILAGFADHRHDDAAASAAPLRGNTNAQFYPPFLISTKPYHLASELKDSVVPTRSEHRGATLRAEFDFLDAGKLTSLTGYTFADSVTTSDIDGAYAPTCPFPRCLLYNVNYGPSRTFQQELSFASEKFGALSFVAGLFYYHDRSDSTTNLNPPLNPDGSLVDGGVGLVRSAATVRTRSYAAFGEATLDVTDRLHLIGGLRYSVDKKSGVGKRGVAGVPFAFGGLPTSHRWTPRFSARFDITDVANIYATYSKGFKSGVIDAQGFTNSPALPETISSYEVGTKIGGPRYSFTAAAFLYDYSNLQVQFFNGTRTLLGNAATARIIGLDIDASAEVAEGLQLRVAGSWLPKAEYRNFPGAVAFLLPNKPTGMAQTVIDASGHRILKSARLGGSISANYSRTIGLGLLEANATLAYSSGYNWELTDRVKTVRHAILNGQLALTPSDSDVRIALFGKNLTGQHVISGTLLAAQIDGVEYTPPRQIGVSVGYHF</sequence>
<comment type="subcellular location">
    <subcellularLocation>
        <location evidence="1 12">Cell outer membrane</location>
        <topology evidence="1 12">Multi-pass membrane protein</topology>
    </subcellularLocation>
</comment>
<evidence type="ECO:0000256" key="4">
    <source>
        <dbReference type="ARBA" id="ARBA00022496"/>
    </source>
</evidence>
<gene>
    <name evidence="18" type="ORF">ACFO0A_12910</name>
</gene>
<dbReference type="PROSITE" id="PS52016">
    <property type="entry name" value="TONB_DEPENDENT_REC_3"/>
    <property type="match status" value="1"/>
</dbReference>
<feature type="domain" description="TonB-dependent receptor-like beta-barrel" evidence="16">
    <location>
        <begin position="305"/>
        <end position="721"/>
    </location>
</feature>
<keyword evidence="2 12" id="KW-0813">Transport</keyword>
<accession>A0ABV8RSR9</accession>
<dbReference type="Pfam" id="PF00593">
    <property type="entry name" value="TonB_dep_Rec_b-barrel"/>
    <property type="match status" value="1"/>
</dbReference>
<evidence type="ECO:0000256" key="5">
    <source>
        <dbReference type="ARBA" id="ARBA00022692"/>
    </source>
</evidence>
<keyword evidence="3 12" id="KW-1134">Transmembrane beta strand</keyword>
<evidence type="ECO:0000313" key="18">
    <source>
        <dbReference type="EMBL" id="MFC4295957.1"/>
    </source>
</evidence>
<keyword evidence="5 12" id="KW-0812">Transmembrane</keyword>
<evidence type="ECO:0000256" key="7">
    <source>
        <dbReference type="ARBA" id="ARBA00023004"/>
    </source>
</evidence>
<evidence type="ECO:0000259" key="17">
    <source>
        <dbReference type="Pfam" id="PF07715"/>
    </source>
</evidence>
<keyword evidence="11 12" id="KW-0998">Cell outer membrane</keyword>
<proteinExistence type="inferred from homology"/>
<comment type="caution">
    <text evidence="18">The sequence shown here is derived from an EMBL/GenBank/DDBJ whole genome shotgun (WGS) entry which is preliminary data.</text>
</comment>
<evidence type="ECO:0000256" key="10">
    <source>
        <dbReference type="ARBA" id="ARBA00023136"/>
    </source>
</evidence>